<dbReference type="EMBL" id="PQFF01000024">
    <property type="protein sequence ID" value="RHZ88163.1"/>
    <property type="molecule type" value="Genomic_DNA"/>
</dbReference>
<dbReference type="OrthoDB" id="244495at2759"/>
<gene>
    <name evidence="2" type="ORF">Glove_26g129</name>
</gene>
<dbReference type="CDD" id="cd20557">
    <property type="entry name" value="CYCLIN_ScPCL1-like"/>
    <property type="match status" value="1"/>
</dbReference>
<dbReference type="GO" id="GO:0000307">
    <property type="term" value="C:cyclin-dependent protein kinase holoenzyme complex"/>
    <property type="evidence" value="ECO:0007669"/>
    <property type="project" value="TreeGrafter"/>
</dbReference>
<feature type="region of interest" description="Disordered" evidence="1">
    <location>
        <begin position="494"/>
        <end position="513"/>
    </location>
</feature>
<sequence length="537" mass="58881">MTGYLLVATLYRMIPPPALAPPVPVPVPPVLPVLPVFLVRPVPIIAPVLPAPIPPMFLAVPAPIPPAPPAPPILLAPPVPLVPLVSISPVPMWVVKSSGSCLAPSFTPTRHSAFPSPSAQFKGFVAQVIYSTRLTSGAVIISLKYVQRYARSSWTVDFGEYGPEYKLFTVAVMLAHKWSEDHTFKNKTWSEVTSIPLAELNRLEMALLEGLDYNVSVNATEYSYWYACLQEFTKIQGQPRLTLTDTSTDGFPSTASSSRYGIAQPPSSPDRKNRSYTTNAEPSTMALRHIINPVDKSPISYFDDPVKGRTSSPVSFLRNAECSEGGANASSTYVRQEYSYPSNFQNQSSSVRYLLTPEQCQSTPLLVHDLGNGEVKNFDNLNRVNSNPPTPVNLNPFNPVIQQSSSFRPMIRQNTSFKSAVGTSHNSNSYSFKNDHYGSVQAQQGMNFADNIGELLSRFFNYVGKAQPVQPRFNPTIAPPPGFGYENLPMYQQAYGDGATNDNNARDGNSNDGNNGYCLNSGSYGMFDGLDMDLDWQ</sequence>
<evidence type="ECO:0000313" key="2">
    <source>
        <dbReference type="EMBL" id="RHZ88163.1"/>
    </source>
</evidence>
<dbReference type="PANTHER" id="PTHR15615">
    <property type="match status" value="1"/>
</dbReference>
<dbReference type="Pfam" id="PF08613">
    <property type="entry name" value="Cyclin"/>
    <property type="match status" value="1"/>
</dbReference>
<name>A0A397JTD3_9GLOM</name>
<comment type="caution">
    <text evidence="2">The sequence shown here is derived from an EMBL/GenBank/DDBJ whole genome shotgun (WGS) entry which is preliminary data.</text>
</comment>
<dbReference type="Gene3D" id="1.10.472.10">
    <property type="entry name" value="Cyclin-like"/>
    <property type="match status" value="1"/>
</dbReference>
<dbReference type="InterPro" id="IPR013922">
    <property type="entry name" value="Cyclin_PHO80-like"/>
</dbReference>
<proteinExistence type="predicted"/>
<organism evidence="2 3">
    <name type="scientific">Diversispora epigaea</name>
    <dbReference type="NCBI Taxonomy" id="1348612"/>
    <lineage>
        <taxon>Eukaryota</taxon>
        <taxon>Fungi</taxon>
        <taxon>Fungi incertae sedis</taxon>
        <taxon>Mucoromycota</taxon>
        <taxon>Glomeromycotina</taxon>
        <taxon>Glomeromycetes</taxon>
        <taxon>Diversisporales</taxon>
        <taxon>Diversisporaceae</taxon>
        <taxon>Diversispora</taxon>
    </lineage>
</organism>
<dbReference type="GO" id="GO:0019901">
    <property type="term" value="F:protein kinase binding"/>
    <property type="evidence" value="ECO:0007669"/>
    <property type="project" value="InterPro"/>
</dbReference>
<protein>
    <recommendedName>
        <fullName evidence="4">Cyclin N-terminal domain-containing protein</fullName>
    </recommendedName>
</protein>
<dbReference type="STRING" id="1348612.A0A397JTD3"/>
<evidence type="ECO:0008006" key="4">
    <source>
        <dbReference type="Google" id="ProtNLM"/>
    </source>
</evidence>
<dbReference type="PANTHER" id="PTHR15615:SF27">
    <property type="entry name" value="PHO85 CYCLIN CLG1"/>
    <property type="match status" value="1"/>
</dbReference>
<dbReference type="GO" id="GO:0016538">
    <property type="term" value="F:cyclin-dependent protein serine/threonine kinase regulator activity"/>
    <property type="evidence" value="ECO:0007669"/>
    <property type="project" value="TreeGrafter"/>
</dbReference>
<feature type="compositionally biased region" description="Polar residues" evidence="1">
    <location>
        <begin position="500"/>
        <end position="513"/>
    </location>
</feature>
<dbReference type="GO" id="GO:0005634">
    <property type="term" value="C:nucleus"/>
    <property type="evidence" value="ECO:0007669"/>
    <property type="project" value="TreeGrafter"/>
</dbReference>
<dbReference type="Proteomes" id="UP000266861">
    <property type="component" value="Unassembled WGS sequence"/>
</dbReference>
<evidence type="ECO:0000313" key="3">
    <source>
        <dbReference type="Proteomes" id="UP000266861"/>
    </source>
</evidence>
<keyword evidence="3" id="KW-1185">Reference proteome</keyword>
<dbReference type="AlphaFoldDB" id="A0A397JTD3"/>
<evidence type="ECO:0000256" key="1">
    <source>
        <dbReference type="SAM" id="MobiDB-lite"/>
    </source>
</evidence>
<accession>A0A397JTD3</accession>
<reference evidence="2 3" key="1">
    <citation type="submission" date="2018-08" db="EMBL/GenBank/DDBJ databases">
        <title>Genome and evolution of the arbuscular mycorrhizal fungus Diversispora epigaea (formerly Glomus versiforme) and its bacterial endosymbionts.</title>
        <authorList>
            <person name="Sun X."/>
            <person name="Fei Z."/>
            <person name="Harrison M."/>
        </authorList>
    </citation>
    <scope>NUCLEOTIDE SEQUENCE [LARGE SCALE GENOMIC DNA]</scope>
    <source>
        <strain evidence="2 3">IT104</strain>
    </source>
</reference>
<feature type="region of interest" description="Disordered" evidence="1">
    <location>
        <begin position="243"/>
        <end position="282"/>
    </location>
</feature>
<feature type="compositionally biased region" description="Polar residues" evidence="1">
    <location>
        <begin position="243"/>
        <end position="259"/>
    </location>
</feature>